<dbReference type="AlphaFoldDB" id="A0A0K2T577"/>
<proteinExistence type="predicted"/>
<sequence>MQDRHVTYREILGISSTSIHSILHVHLAEKKVCSRWIRTVRQSLKRRLVSIGAKNCWKITLVVLQKIYLYEPETKQRSILSGASQFVCLKSSEKFEK</sequence>
<organism evidence="1">
    <name type="scientific">Lepeophtheirus salmonis</name>
    <name type="common">Salmon louse</name>
    <name type="synonym">Caligus salmonis</name>
    <dbReference type="NCBI Taxonomy" id="72036"/>
    <lineage>
        <taxon>Eukaryota</taxon>
        <taxon>Metazoa</taxon>
        <taxon>Ecdysozoa</taxon>
        <taxon>Arthropoda</taxon>
        <taxon>Crustacea</taxon>
        <taxon>Multicrustacea</taxon>
        <taxon>Hexanauplia</taxon>
        <taxon>Copepoda</taxon>
        <taxon>Siphonostomatoida</taxon>
        <taxon>Caligidae</taxon>
        <taxon>Lepeophtheirus</taxon>
    </lineage>
</organism>
<reference evidence="1" key="1">
    <citation type="submission" date="2014-05" db="EMBL/GenBank/DDBJ databases">
        <authorList>
            <person name="Chronopoulou M."/>
        </authorList>
    </citation>
    <scope>NUCLEOTIDE SEQUENCE</scope>
    <source>
        <tissue evidence="1">Whole organism</tissue>
    </source>
</reference>
<name>A0A0K2T577_LEPSM</name>
<accession>A0A0K2T577</accession>
<evidence type="ECO:0000313" key="1">
    <source>
        <dbReference type="EMBL" id="CDW20606.1"/>
    </source>
</evidence>
<protein>
    <submittedName>
        <fullName evidence="1">Mariner transposase [Bombyx mori]</fullName>
    </submittedName>
</protein>
<dbReference type="EMBL" id="HACA01003245">
    <property type="protein sequence ID" value="CDW20606.1"/>
    <property type="molecule type" value="Transcribed_RNA"/>
</dbReference>